<dbReference type="Pfam" id="PF12937">
    <property type="entry name" value="F-box-like"/>
    <property type="match status" value="1"/>
</dbReference>
<dbReference type="InterPro" id="IPR036047">
    <property type="entry name" value="F-box-like_dom_sf"/>
</dbReference>
<dbReference type="Proteomes" id="UP001497457">
    <property type="component" value="Chromosome 27b"/>
</dbReference>
<reference evidence="2 3" key="2">
    <citation type="submission" date="2024-10" db="EMBL/GenBank/DDBJ databases">
        <authorList>
            <person name="Ryan C."/>
        </authorList>
    </citation>
    <scope>NUCLEOTIDE SEQUENCE [LARGE SCALE GENOMIC DNA]</scope>
</reference>
<keyword evidence="3" id="KW-1185">Reference proteome</keyword>
<organism evidence="2 3">
    <name type="scientific">Urochloa decumbens</name>
    <dbReference type="NCBI Taxonomy" id="240449"/>
    <lineage>
        <taxon>Eukaryota</taxon>
        <taxon>Viridiplantae</taxon>
        <taxon>Streptophyta</taxon>
        <taxon>Embryophyta</taxon>
        <taxon>Tracheophyta</taxon>
        <taxon>Spermatophyta</taxon>
        <taxon>Magnoliopsida</taxon>
        <taxon>Liliopsida</taxon>
        <taxon>Poales</taxon>
        <taxon>Poaceae</taxon>
        <taxon>PACMAD clade</taxon>
        <taxon>Panicoideae</taxon>
        <taxon>Panicodae</taxon>
        <taxon>Paniceae</taxon>
        <taxon>Melinidinae</taxon>
        <taxon>Urochloa</taxon>
    </lineage>
</organism>
<name>A0ABC9BS93_9POAL</name>
<dbReference type="EMBL" id="OZ075137">
    <property type="protein sequence ID" value="CAL5006443.1"/>
    <property type="molecule type" value="Genomic_DNA"/>
</dbReference>
<dbReference type="SUPFAM" id="SSF81383">
    <property type="entry name" value="F-box domain"/>
    <property type="match status" value="1"/>
</dbReference>
<feature type="domain" description="F-box" evidence="1">
    <location>
        <begin position="12"/>
        <end position="58"/>
    </location>
</feature>
<gene>
    <name evidence="2" type="ORF">URODEC1_LOCUS68033</name>
</gene>
<sequence>MESSSSRKLAGTSHGGVLPLDVLFDVLVRLPANAICRLRAVCRPWRSLTSDPAFLKAHAARHPASLVASFRDDPDHVHIILDPSGHVVKRVPIPSYHTLLRSRLNLIGVADDGGSGTCYVIDPATGAVISHLPQSDRNSLRERWEPWSRWEREPDHSVFALGRVRSEYKVLRVSCLTGFENPDEDAQVCSVLTVHPGGGRTHWRSTGSPEFIVNMSSGVVVGSTVYYFWADIYTRNFCKDLQTDGLPKCIASFDLRWEFWDSVEVPRLDLDDDGGDDTFDEYIDMWSRSSLAELKGCLVLAHDNRRYSSCLDLWFLTDIGNDLWVNKYSIRAPESVIPEDKKFLEPLLLLDDGRIIIFLPLKGALLLYDPKTNVFSKVETKCIHKVGLYTGSLLGLQKVDSL</sequence>
<protein>
    <recommendedName>
        <fullName evidence="1">F-box domain-containing protein</fullName>
    </recommendedName>
</protein>
<proteinExistence type="predicted"/>
<dbReference type="InterPro" id="IPR001810">
    <property type="entry name" value="F-box_dom"/>
</dbReference>
<dbReference type="AlphaFoldDB" id="A0ABC9BS93"/>
<evidence type="ECO:0000259" key="1">
    <source>
        <dbReference type="PROSITE" id="PS50181"/>
    </source>
</evidence>
<reference evidence="3" key="1">
    <citation type="submission" date="2024-06" db="EMBL/GenBank/DDBJ databases">
        <authorList>
            <person name="Ryan C."/>
        </authorList>
    </citation>
    <scope>NUCLEOTIDE SEQUENCE [LARGE SCALE GENOMIC DNA]</scope>
</reference>
<dbReference type="PANTHER" id="PTHR31111:SF133">
    <property type="entry name" value="OS07G0196600 PROTEIN"/>
    <property type="match status" value="1"/>
</dbReference>
<dbReference type="CDD" id="cd22157">
    <property type="entry name" value="F-box_AtFBW1-like"/>
    <property type="match status" value="1"/>
</dbReference>
<dbReference type="PANTHER" id="PTHR31111">
    <property type="entry name" value="BNAA05G37150D PROTEIN-RELATED"/>
    <property type="match status" value="1"/>
</dbReference>
<evidence type="ECO:0000313" key="3">
    <source>
        <dbReference type="Proteomes" id="UP001497457"/>
    </source>
</evidence>
<evidence type="ECO:0000313" key="2">
    <source>
        <dbReference type="EMBL" id="CAL5006443.1"/>
    </source>
</evidence>
<dbReference type="Gene3D" id="1.20.1280.50">
    <property type="match status" value="1"/>
</dbReference>
<accession>A0ABC9BS93</accession>
<dbReference type="PROSITE" id="PS50181">
    <property type="entry name" value="FBOX"/>
    <property type="match status" value="1"/>
</dbReference>
<dbReference type="SMART" id="SM00256">
    <property type="entry name" value="FBOX"/>
    <property type="match status" value="1"/>
</dbReference>
<dbReference type="Pfam" id="PF08268">
    <property type="entry name" value="FBA_3"/>
    <property type="match status" value="1"/>
</dbReference>
<dbReference type="InterPro" id="IPR013187">
    <property type="entry name" value="F-box-assoc_dom_typ3"/>
</dbReference>